<dbReference type="CDD" id="cd14014">
    <property type="entry name" value="STKc_PknB_like"/>
    <property type="match status" value="1"/>
</dbReference>
<feature type="domain" description="Protein kinase" evidence="9">
    <location>
        <begin position="10"/>
        <end position="265"/>
    </location>
</feature>
<evidence type="ECO:0000259" key="9">
    <source>
        <dbReference type="PROSITE" id="PS50011"/>
    </source>
</evidence>
<dbReference type="RefSeq" id="WP_270045646.1">
    <property type="nucleotide sequence ID" value="NZ_JAPDOD010000064.1"/>
</dbReference>
<dbReference type="Gene3D" id="3.30.200.20">
    <property type="entry name" value="Phosphorylase Kinase, domain 1"/>
    <property type="match status" value="1"/>
</dbReference>
<dbReference type="PROSITE" id="PS00108">
    <property type="entry name" value="PROTEIN_KINASE_ST"/>
    <property type="match status" value="1"/>
</dbReference>
<evidence type="ECO:0000256" key="2">
    <source>
        <dbReference type="ARBA" id="ARBA00022527"/>
    </source>
</evidence>
<feature type="non-terminal residue" evidence="10">
    <location>
        <position position="367"/>
    </location>
</feature>
<evidence type="ECO:0000256" key="4">
    <source>
        <dbReference type="ARBA" id="ARBA00022741"/>
    </source>
</evidence>
<dbReference type="SMART" id="SM00220">
    <property type="entry name" value="S_TKc"/>
    <property type="match status" value="1"/>
</dbReference>
<dbReference type="PANTHER" id="PTHR43289">
    <property type="entry name" value="MITOGEN-ACTIVATED PROTEIN KINASE KINASE KINASE 20-RELATED"/>
    <property type="match status" value="1"/>
</dbReference>
<evidence type="ECO:0000256" key="7">
    <source>
        <dbReference type="PROSITE-ProRule" id="PRU10141"/>
    </source>
</evidence>
<protein>
    <recommendedName>
        <fullName evidence="1">non-specific serine/threonine protein kinase</fullName>
        <ecNumber evidence="1">2.7.11.1</ecNumber>
    </recommendedName>
</protein>
<proteinExistence type="predicted"/>
<sequence>MKLTPVLDRYELSRELGRGGMAVVYLARQTDLDRWVALKELHPEGRDPSLVRRLERESRLAGSLSHPNIVTVHDFFEADGVGYIAMEYVPRGSLRPYVGALTLAQVAGVLEGVLAALGCAERHGIVHRDLKPENVMVTADGRVKLADFGIAKATGAASLLTAAGTTLGTPHYMAPEQAMGQTVGPWTDLYSVGCMAFELVTGRLPFGDSDAPMAILLRHINEAPPRATGVDPRLADWISALMEKDPAARPPSAVDAWETLEELVLAVEGPRWRRVSALPATGEVQIPGPYTPPPSTAVPAHPVFETFHEGGGYGTSGHTGTEGPTPSTEPSSPAAAPDGAAPNAASRVSAPTAAPDGAAPTVAPRVS</sequence>
<dbReference type="InterPro" id="IPR011009">
    <property type="entry name" value="Kinase-like_dom_sf"/>
</dbReference>
<dbReference type="Proteomes" id="UP001149140">
    <property type="component" value="Unassembled WGS sequence"/>
</dbReference>
<dbReference type="InterPro" id="IPR000719">
    <property type="entry name" value="Prot_kinase_dom"/>
</dbReference>
<keyword evidence="11" id="KW-1185">Reference proteome</keyword>
<evidence type="ECO:0000256" key="8">
    <source>
        <dbReference type="SAM" id="MobiDB-lite"/>
    </source>
</evidence>
<organism evidence="10 11">
    <name type="scientific">Solirubrobacter ginsenosidimutans</name>
    <dbReference type="NCBI Taxonomy" id="490573"/>
    <lineage>
        <taxon>Bacteria</taxon>
        <taxon>Bacillati</taxon>
        <taxon>Actinomycetota</taxon>
        <taxon>Thermoleophilia</taxon>
        <taxon>Solirubrobacterales</taxon>
        <taxon>Solirubrobacteraceae</taxon>
        <taxon>Solirubrobacter</taxon>
    </lineage>
</organism>
<dbReference type="PANTHER" id="PTHR43289:SF6">
    <property type="entry name" value="SERINE_THREONINE-PROTEIN KINASE NEKL-3"/>
    <property type="match status" value="1"/>
</dbReference>
<dbReference type="InterPro" id="IPR008271">
    <property type="entry name" value="Ser/Thr_kinase_AS"/>
</dbReference>
<reference evidence="10" key="1">
    <citation type="submission" date="2022-10" db="EMBL/GenBank/DDBJ databases">
        <title>The WGS of Solirubrobacter ginsenosidimutans DSM 21036.</title>
        <authorList>
            <person name="Jiang Z."/>
        </authorList>
    </citation>
    <scope>NUCLEOTIDE SEQUENCE</scope>
    <source>
        <strain evidence="10">DSM 21036</strain>
    </source>
</reference>
<dbReference type="GO" id="GO:0005524">
    <property type="term" value="F:ATP binding"/>
    <property type="evidence" value="ECO:0007669"/>
    <property type="project" value="UniProtKB-UniRule"/>
</dbReference>
<name>A0A9X3N0W4_9ACTN</name>
<accession>A0A9X3N0W4</accession>
<dbReference type="AlphaFoldDB" id="A0A9X3N0W4"/>
<dbReference type="SUPFAM" id="SSF56112">
    <property type="entry name" value="Protein kinase-like (PK-like)"/>
    <property type="match status" value="1"/>
</dbReference>
<evidence type="ECO:0000256" key="1">
    <source>
        <dbReference type="ARBA" id="ARBA00012513"/>
    </source>
</evidence>
<evidence type="ECO:0000256" key="6">
    <source>
        <dbReference type="ARBA" id="ARBA00022840"/>
    </source>
</evidence>
<evidence type="ECO:0000256" key="5">
    <source>
        <dbReference type="ARBA" id="ARBA00022777"/>
    </source>
</evidence>
<feature type="compositionally biased region" description="Low complexity" evidence="8">
    <location>
        <begin position="318"/>
        <end position="367"/>
    </location>
</feature>
<dbReference type="InterPro" id="IPR017441">
    <property type="entry name" value="Protein_kinase_ATP_BS"/>
</dbReference>
<keyword evidence="6 7" id="KW-0067">ATP-binding</keyword>
<comment type="caution">
    <text evidence="10">The sequence shown here is derived from an EMBL/GenBank/DDBJ whole genome shotgun (WGS) entry which is preliminary data.</text>
</comment>
<dbReference type="GO" id="GO:0004674">
    <property type="term" value="F:protein serine/threonine kinase activity"/>
    <property type="evidence" value="ECO:0007669"/>
    <property type="project" value="UniProtKB-KW"/>
</dbReference>
<feature type="binding site" evidence="7">
    <location>
        <position position="39"/>
    </location>
    <ligand>
        <name>ATP</name>
        <dbReference type="ChEBI" id="CHEBI:30616"/>
    </ligand>
</feature>
<keyword evidence="2 10" id="KW-0723">Serine/threonine-protein kinase</keyword>
<dbReference type="EMBL" id="JAPDOD010000064">
    <property type="protein sequence ID" value="MDA0166389.1"/>
    <property type="molecule type" value="Genomic_DNA"/>
</dbReference>
<keyword evidence="5 10" id="KW-0418">Kinase</keyword>
<evidence type="ECO:0000313" key="10">
    <source>
        <dbReference type="EMBL" id="MDA0166389.1"/>
    </source>
</evidence>
<evidence type="ECO:0000313" key="11">
    <source>
        <dbReference type="Proteomes" id="UP001149140"/>
    </source>
</evidence>
<dbReference type="EC" id="2.7.11.1" evidence="1"/>
<keyword evidence="3" id="KW-0808">Transferase</keyword>
<dbReference type="Pfam" id="PF00069">
    <property type="entry name" value="Pkinase"/>
    <property type="match status" value="1"/>
</dbReference>
<dbReference type="PROSITE" id="PS00107">
    <property type="entry name" value="PROTEIN_KINASE_ATP"/>
    <property type="match status" value="1"/>
</dbReference>
<keyword evidence="4 7" id="KW-0547">Nucleotide-binding</keyword>
<feature type="region of interest" description="Disordered" evidence="8">
    <location>
        <begin position="285"/>
        <end position="367"/>
    </location>
</feature>
<evidence type="ECO:0000256" key="3">
    <source>
        <dbReference type="ARBA" id="ARBA00022679"/>
    </source>
</evidence>
<dbReference type="PROSITE" id="PS50011">
    <property type="entry name" value="PROTEIN_KINASE_DOM"/>
    <property type="match status" value="1"/>
</dbReference>
<gene>
    <name evidence="10" type="ORF">OM076_39360</name>
</gene>
<dbReference type="Gene3D" id="1.10.510.10">
    <property type="entry name" value="Transferase(Phosphotransferase) domain 1"/>
    <property type="match status" value="1"/>
</dbReference>